<accession>A0A1M5Q845</accession>
<dbReference type="InterPro" id="IPR045442">
    <property type="entry name" value="DUF6505"/>
</dbReference>
<dbReference type="Proteomes" id="UP000190675">
    <property type="component" value="Chromosome I"/>
</dbReference>
<protein>
    <submittedName>
        <fullName evidence="2">Uncharacterized protein</fullName>
    </submittedName>
</protein>
<gene>
    <name evidence="2" type="ORF">SAMN05444169_5752</name>
</gene>
<feature type="region of interest" description="Disordered" evidence="1">
    <location>
        <begin position="154"/>
        <end position="179"/>
    </location>
</feature>
<feature type="compositionally biased region" description="Acidic residues" evidence="1">
    <location>
        <begin position="156"/>
        <end position="165"/>
    </location>
</feature>
<dbReference type="OrthoDB" id="7355897at2"/>
<sequence>MKLLRTIALDRSDTFVFDAAAEPGDWAVSGAFRFCDRDRGKLTGKDRSAFRSGFLGVQSWGWSTLVQIVPATAADRRALVELLAAQLVDRFGAPDLATAQLAAEEEIAFAEQLCTHPVGSLIAVHRTATDGEVRESFRRLKLREGMGHSRAFSFMEVEDDTEPDSDVNLADRTSEPPRR</sequence>
<evidence type="ECO:0000256" key="1">
    <source>
        <dbReference type="SAM" id="MobiDB-lite"/>
    </source>
</evidence>
<name>A0A1M5Q845_9BRAD</name>
<dbReference type="RefSeq" id="WP_079568833.1">
    <property type="nucleotide sequence ID" value="NZ_LT670818.1"/>
</dbReference>
<dbReference type="EMBL" id="LT670818">
    <property type="protein sequence ID" value="SHH10172.1"/>
    <property type="molecule type" value="Genomic_DNA"/>
</dbReference>
<proteinExistence type="predicted"/>
<organism evidence="2 3">
    <name type="scientific">Bradyrhizobium erythrophlei</name>
    <dbReference type="NCBI Taxonomy" id="1437360"/>
    <lineage>
        <taxon>Bacteria</taxon>
        <taxon>Pseudomonadati</taxon>
        <taxon>Pseudomonadota</taxon>
        <taxon>Alphaproteobacteria</taxon>
        <taxon>Hyphomicrobiales</taxon>
        <taxon>Nitrobacteraceae</taxon>
        <taxon>Bradyrhizobium</taxon>
    </lineage>
</organism>
<dbReference type="Pfam" id="PF20115">
    <property type="entry name" value="DUF6505"/>
    <property type="match status" value="1"/>
</dbReference>
<dbReference type="AlphaFoldDB" id="A0A1M5Q845"/>
<reference evidence="2 3" key="1">
    <citation type="submission" date="2016-11" db="EMBL/GenBank/DDBJ databases">
        <authorList>
            <person name="Jaros S."/>
            <person name="Januszkiewicz K."/>
            <person name="Wedrychowicz H."/>
        </authorList>
    </citation>
    <scope>NUCLEOTIDE SEQUENCE [LARGE SCALE GENOMIC DNA]</scope>
    <source>
        <strain evidence="2 3">GAS242</strain>
    </source>
</reference>
<evidence type="ECO:0000313" key="3">
    <source>
        <dbReference type="Proteomes" id="UP000190675"/>
    </source>
</evidence>
<evidence type="ECO:0000313" key="2">
    <source>
        <dbReference type="EMBL" id="SHH10172.1"/>
    </source>
</evidence>